<proteinExistence type="inferred from homology"/>
<gene>
    <name evidence="11" type="ORF">MNOR_LOCUS6067</name>
</gene>
<dbReference type="PANTHER" id="PTHR13720:SF50">
    <property type="entry name" value="ECHINODERM MICROTUBULE-ASSOCIATED PROTEIN-LIKE 2"/>
    <property type="match status" value="1"/>
</dbReference>
<comment type="subcellular location">
    <subcellularLocation>
        <location evidence="1">Cytoplasm</location>
        <location evidence="1">Cytoskeleton</location>
    </subcellularLocation>
</comment>
<dbReference type="GO" id="GO:0000226">
    <property type="term" value="P:microtubule cytoskeleton organization"/>
    <property type="evidence" value="ECO:0007669"/>
    <property type="project" value="TreeGrafter"/>
</dbReference>
<keyword evidence="7" id="KW-0206">Cytoskeleton</keyword>
<dbReference type="InterPro" id="IPR005108">
    <property type="entry name" value="HELP"/>
</dbReference>
<dbReference type="InterPro" id="IPR055439">
    <property type="entry name" value="Beta-prop_EML_1st"/>
</dbReference>
<dbReference type="GO" id="GO:0008017">
    <property type="term" value="F:microtubule binding"/>
    <property type="evidence" value="ECO:0007669"/>
    <property type="project" value="TreeGrafter"/>
</dbReference>
<keyword evidence="6" id="KW-0677">Repeat</keyword>
<dbReference type="InterPro" id="IPR055442">
    <property type="entry name" value="Beta-prop_EML-like_2nd"/>
</dbReference>
<evidence type="ECO:0000256" key="6">
    <source>
        <dbReference type="ARBA" id="ARBA00022737"/>
    </source>
</evidence>
<dbReference type="Pfam" id="PF23414">
    <property type="entry name" value="Beta-prop_EML_2"/>
    <property type="match status" value="1"/>
</dbReference>
<dbReference type="GO" id="GO:0005874">
    <property type="term" value="C:microtubule"/>
    <property type="evidence" value="ECO:0007669"/>
    <property type="project" value="UniProtKB-KW"/>
</dbReference>
<evidence type="ECO:0000313" key="11">
    <source>
        <dbReference type="EMBL" id="CAL4066981.1"/>
    </source>
</evidence>
<feature type="domain" description="EML-like first beta-propeller" evidence="9">
    <location>
        <begin position="91"/>
        <end position="355"/>
    </location>
</feature>
<dbReference type="InterPro" id="IPR001680">
    <property type="entry name" value="WD40_rpt"/>
</dbReference>
<protein>
    <recommendedName>
        <fullName evidence="13">Echinoderm microtubule-associated protein-like 2</fullName>
    </recommendedName>
</protein>
<feature type="repeat" description="WD" evidence="8">
    <location>
        <begin position="494"/>
        <end position="535"/>
    </location>
</feature>
<evidence type="ECO:0000256" key="1">
    <source>
        <dbReference type="ARBA" id="ARBA00004245"/>
    </source>
</evidence>
<feature type="domain" description="EML-like second beta-propeller" evidence="10">
    <location>
        <begin position="372"/>
        <end position="640"/>
    </location>
</feature>
<evidence type="ECO:0000256" key="2">
    <source>
        <dbReference type="ARBA" id="ARBA00006489"/>
    </source>
</evidence>
<keyword evidence="5" id="KW-0493">Microtubule</keyword>
<dbReference type="FunFam" id="2.130.10.10:FF:000320">
    <property type="entry name" value="echinoderm microtubule-associated protein-like 6"/>
    <property type="match status" value="1"/>
</dbReference>
<sequence length="641" mass="69847">MAEEDIVYTKEEGSVRMYIKGKPVFFEVPTALQEEYDPKGDSSPPSKALKLEWVYGYRGRDCRCNIFLLPSGEIVYFVGAVAVLYHLEEGTQRHYIGHTDDIKCIAVHPEGQLVATGQTKGHGDEAMPHIRVWDRDSLETLHVLGMGEFEKPVGCLSFSISDGGATLAAVEDGASSKMLTTWNWADEAKVAEGKCGVDEVITLNFSGEDTSIVSSGKNHISFWSYEDGALEKKNGIFGNNPRPKFVTAIAYLPSGELISGDTNGNLFKWEKGGNNVDKVIEGAHDGAILTIYVKEDGSMITGGTDAKVVEWSADLEKTDNNMELDKEYGNPRVVLNGADGASLVVGTTKNCILVGEMGGELTPIIQGHTDELWALGVHPSEPHFLTAAEKIFLRDATTHKPIWVHDIDKTVRSAAFSGDGETIVLGTTCGKWVALSSETRDVLTEKQNGDEPIQVVTFSPDGKCLAVGSRDNSIYVYSCEKTDDGMNFEKVGRCTGHSSFITHLDWSSDNQFLRSNSGDYELLYWDATECSQKTSVSDMCDTEWATHSCVLAFNSIGIWPEDVDGTDINTITRSWAGDLLATGDDFGKVRLFAAPAHNHHAPSEEYGGHSSHVTDVGFLSDDSFLISAGGNDTAVMQWSVE</sequence>
<keyword evidence="4 8" id="KW-0853">WD repeat</keyword>
<dbReference type="PROSITE" id="PS50294">
    <property type="entry name" value="WD_REPEATS_REGION"/>
    <property type="match status" value="2"/>
</dbReference>
<dbReference type="Pfam" id="PF23409">
    <property type="entry name" value="Beta-prop_EML"/>
    <property type="match status" value="1"/>
</dbReference>
<dbReference type="Gene3D" id="2.130.10.10">
    <property type="entry name" value="YVTN repeat-like/Quinoprotein amine dehydrogenase"/>
    <property type="match status" value="2"/>
</dbReference>
<dbReference type="PANTHER" id="PTHR13720">
    <property type="entry name" value="WD-40 REPEAT PROTEIN"/>
    <property type="match status" value="1"/>
</dbReference>
<dbReference type="InterPro" id="IPR050630">
    <property type="entry name" value="WD_repeat_EMAP"/>
</dbReference>
<dbReference type="EMBL" id="CAXKWB010002438">
    <property type="protein sequence ID" value="CAL4066981.1"/>
    <property type="molecule type" value="Genomic_DNA"/>
</dbReference>
<keyword evidence="3" id="KW-0963">Cytoplasm</keyword>
<dbReference type="InterPro" id="IPR011047">
    <property type="entry name" value="Quinoprotein_ADH-like_sf"/>
</dbReference>
<comment type="caution">
    <text evidence="11">The sequence shown here is derived from an EMBL/GenBank/DDBJ whole genome shotgun (WGS) entry which is preliminary data.</text>
</comment>
<name>A0AAV2PYZ9_MEGNR</name>
<dbReference type="Proteomes" id="UP001497623">
    <property type="component" value="Unassembled WGS sequence"/>
</dbReference>
<evidence type="ECO:0000256" key="7">
    <source>
        <dbReference type="ARBA" id="ARBA00023212"/>
    </source>
</evidence>
<evidence type="ECO:0000256" key="8">
    <source>
        <dbReference type="PROSITE-ProRule" id="PRU00221"/>
    </source>
</evidence>
<dbReference type="Pfam" id="PF03451">
    <property type="entry name" value="HELP"/>
    <property type="match status" value="1"/>
</dbReference>
<evidence type="ECO:0000259" key="9">
    <source>
        <dbReference type="Pfam" id="PF23409"/>
    </source>
</evidence>
<reference evidence="11 12" key="1">
    <citation type="submission" date="2024-05" db="EMBL/GenBank/DDBJ databases">
        <authorList>
            <person name="Wallberg A."/>
        </authorList>
    </citation>
    <scope>NUCLEOTIDE SEQUENCE [LARGE SCALE GENOMIC DNA]</scope>
</reference>
<feature type="repeat" description="WD" evidence="8">
    <location>
        <begin position="606"/>
        <end position="641"/>
    </location>
</feature>
<evidence type="ECO:0008006" key="13">
    <source>
        <dbReference type="Google" id="ProtNLM"/>
    </source>
</evidence>
<dbReference type="AlphaFoldDB" id="A0AAV2PYZ9"/>
<dbReference type="SUPFAM" id="SSF50998">
    <property type="entry name" value="Quinoprotein alcohol dehydrogenase-like"/>
    <property type="match status" value="2"/>
</dbReference>
<keyword evidence="12" id="KW-1185">Reference proteome</keyword>
<evidence type="ECO:0000256" key="3">
    <source>
        <dbReference type="ARBA" id="ARBA00022490"/>
    </source>
</evidence>
<dbReference type="GO" id="GO:0072686">
    <property type="term" value="C:mitotic spindle"/>
    <property type="evidence" value="ECO:0007669"/>
    <property type="project" value="TreeGrafter"/>
</dbReference>
<evidence type="ECO:0000256" key="5">
    <source>
        <dbReference type="ARBA" id="ARBA00022701"/>
    </source>
</evidence>
<dbReference type="SMART" id="SM00320">
    <property type="entry name" value="WD40"/>
    <property type="match status" value="9"/>
</dbReference>
<evidence type="ECO:0000256" key="4">
    <source>
        <dbReference type="ARBA" id="ARBA00022574"/>
    </source>
</evidence>
<comment type="similarity">
    <text evidence="2">Belongs to the WD repeat EMAP family.</text>
</comment>
<dbReference type="PROSITE" id="PS50082">
    <property type="entry name" value="WD_REPEATS_2"/>
    <property type="match status" value="2"/>
</dbReference>
<accession>A0AAV2PYZ9</accession>
<evidence type="ECO:0000313" key="12">
    <source>
        <dbReference type="Proteomes" id="UP001497623"/>
    </source>
</evidence>
<dbReference type="InterPro" id="IPR015943">
    <property type="entry name" value="WD40/YVTN_repeat-like_dom_sf"/>
</dbReference>
<evidence type="ECO:0000259" key="10">
    <source>
        <dbReference type="Pfam" id="PF23414"/>
    </source>
</evidence>
<organism evidence="11 12">
    <name type="scientific">Meganyctiphanes norvegica</name>
    <name type="common">Northern krill</name>
    <name type="synonym">Thysanopoda norvegica</name>
    <dbReference type="NCBI Taxonomy" id="48144"/>
    <lineage>
        <taxon>Eukaryota</taxon>
        <taxon>Metazoa</taxon>
        <taxon>Ecdysozoa</taxon>
        <taxon>Arthropoda</taxon>
        <taxon>Crustacea</taxon>
        <taxon>Multicrustacea</taxon>
        <taxon>Malacostraca</taxon>
        <taxon>Eumalacostraca</taxon>
        <taxon>Eucarida</taxon>
        <taxon>Euphausiacea</taxon>
        <taxon>Euphausiidae</taxon>
        <taxon>Meganyctiphanes</taxon>
    </lineage>
</organism>